<dbReference type="EMBL" id="MU274902">
    <property type="protein sequence ID" value="KAI0093425.1"/>
    <property type="molecule type" value="Genomic_DNA"/>
</dbReference>
<keyword evidence="2" id="KW-1185">Reference proteome</keyword>
<sequence length="295" mass="33108">MGLLESIVRGLAWFFCGPKSPLQPHSEEDVYAPPSVPHKLEEHKPHVAQPPSYAHPHPYPPSQQQQQQQQQPVTLPQPQKPQYTVRTSNHDEVECSLTDPNAVGSSVQKFEDNRQNPLYLALRKRADEVAVEMHKLSRESQEAYQRGDGALAKELSLQSKAKRGELERLNQENAEWLFRENNKDRPVNEIDLHGMTVDQAIEFSERAIQSARQRGDSEIHIIVGKGLHSAGGIPKIKPAIEALMVKYQLIAELDPNNSGVLIVSLGGHDTGTGNVVRPDEIARRIDERDDRCIVM</sequence>
<proteinExistence type="predicted"/>
<gene>
    <name evidence="1" type="ORF">BDY19DRAFT_882495</name>
</gene>
<evidence type="ECO:0000313" key="2">
    <source>
        <dbReference type="Proteomes" id="UP001055072"/>
    </source>
</evidence>
<organism evidence="1 2">
    <name type="scientific">Irpex rosettiformis</name>
    <dbReference type="NCBI Taxonomy" id="378272"/>
    <lineage>
        <taxon>Eukaryota</taxon>
        <taxon>Fungi</taxon>
        <taxon>Dikarya</taxon>
        <taxon>Basidiomycota</taxon>
        <taxon>Agaricomycotina</taxon>
        <taxon>Agaricomycetes</taxon>
        <taxon>Polyporales</taxon>
        <taxon>Irpicaceae</taxon>
        <taxon>Irpex</taxon>
    </lineage>
</organism>
<comment type="caution">
    <text evidence="1">The sequence shown here is derived from an EMBL/GenBank/DDBJ whole genome shotgun (WGS) entry which is preliminary data.</text>
</comment>
<accession>A0ACB8UGM1</accession>
<protein>
    <submittedName>
        <fullName evidence="1">Uncharacterized protein</fullName>
    </submittedName>
</protein>
<dbReference type="Proteomes" id="UP001055072">
    <property type="component" value="Unassembled WGS sequence"/>
</dbReference>
<name>A0ACB8UGM1_9APHY</name>
<reference evidence="1" key="1">
    <citation type="journal article" date="2021" name="Environ. Microbiol.">
        <title>Gene family expansions and transcriptome signatures uncover fungal adaptations to wood decay.</title>
        <authorList>
            <person name="Hage H."/>
            <person name="Miyauchi S."/>
            <person name="Viragh M."/>
            <person name="Drula E."/>
            <person name="Min B."/>
            <person name="Chaduli D."/>
            <person name="Navarro D."/>
            <person name="Favel A."/>
            <person name="Norest M."/>
            <person name="Lesage-Meessen L."/>
            <person name="Balint B."/>
            <person name="Merenyi Z."/>
            <person name="de Eugenio L."/>
            <person name="Morin E."/>
            <person name="Martinez A.T."/>
            <person name="Baldrian P."/>
            <person name="Stursova M."/>
            <person name="Martinez M.J."/>
            <person name="Novotny C."/>
            <person name="Magnuson J.K."/>
            <person name="Spatafora J.W."/>
            <person name="Maurice S."/>
            <person name="Pangilinan J."/>
            <person name="Andreopoulos W."/>
            <person name="LaButti K."/>
            <person name="Hundley H."/>
            <person name="Na H."/>
            <person name="Kuo A."/>
            <person name="Barry K."/>
            <person name="Lipzen A."/>
            <person name="Henrissat B."/>
            <person name="Riley R."/>
            <person name="Ahrendt S."/>
            <person name="Nagy L.G."/>
            <person name="Grigoriev I.V."/>
            <person name="Martin F."/>
            <person name="Rosso M.N."/>
        </authorList>
    </citation>
    <scope>NUCLEOTIDE SEQUENCE</scope>
    <source>
        <strain evidence="1">CBS 384.51</strain>
    </source>
</reference>
<evidence type="ECO:0000313" key="1">
    <source>
        <dbReference type="EMBL" id="KAI0093425.1"/>
    </source>
</evidence>